<proteinExistence type="predicted"/>
<accession>A0ABS9DBT8</accession>
<evidence type="ECO:0000313" key="2">
    <source>
        <dbReference type="Proteomes" id="UP001521137"/>
    </source>
</evidence>
<dbReference type="RefSeq" id="WP_235314530.1">
    <property type="nucleotide sequence ID" value="NZ_JAKGAS010000020.1"/>
</dbReference>
<gene>
    <name evidence="1" type="ORF">L0668_20125</name>
</gene>
<dbReference type="EMBL" id="JAKGAS010000020">
    <property type="protein sequence ID" value="MCF2950428.1"/>
    <property type="molecule type" value="Genomic_DNA"/>
</dbReference>
<reference evidence="1 2" key="1">
    <citation type="submission" date="2022-01" db="EMBL/GenBank/DDBJ databases">
        <title>Paraglaciecola sp. G1-23.</title>
        <authorList>
            <person name="Jin M.S."/>
            <person name="Han D.M."/>
            <person name="Kim H.M."/>
            <person name="Jeon C.O."/>
        </authorList>
    </citation>
    <scope>NUCLEOTIDE SEQUENCE [LARGE SCALE GENOMIC DNA]</scope>
    <source>
        <strain evidence="1 2">G1-23</strain>
    </source>
</reference>
<organism evidence="1 2">
    <name type="scientific">Paraglaciecola algarum</name>
    <dbReference type="NCBI Taxonomy" id="3050085"/>
    <lineage>
        <taxon>Bacteria</taxon>
        <taxon>Pseudomonadati</taxon>
        <taxon>Pseudomonadota</taxon>
        <taxon>Gammaproteobacteria</taxon>
        <taxon>Alteromonadales</taxon>
        <taxon>Alteromonadaceae</taxon>
        <taxon>Paraglaciecola</taxon>
    </lineage>
</organism>
<name>A0ABS9DBT8_9ALTE</name>
<comment type="caution">
    <text evidence="1">The sequence shown here is derived from an EMBL/GenBank/DDBJ whole genome shotgun (WGS) entry which is preliminary data.</text>
</comment>
<keyword evidence="2" id="KW-1185">Reference proteome</keyword>
<dbReference type="Proteomes" id="UP001521137">
    <property type="component" value="Unassembled WGS sequence"/>
</dbReference>
<evidence type="ECO:0008006" key="3">
    <source>
        <dbReference type="Google" id="ProtNLM"/>
    </source>
</evidence>
<sequence>MITILCLISCMSFANQNYDADIQKLQNKASKSSDLYVEPEFNFKTYKSITLDIVVTNEFGDPSANVIMRISSLPVGDNIGTDELWAKKSVISLVRTDQFGRVFRQIEVSNSVNSLLLELHQQTANNIVELNLPDSLYVSHTFEIH</sequence>
<evidence type="ECO:0000313" key="1">
    <source>
        <dbReference type="EMBL" id="MCF2950428.1"/>
    </source>
</evidence>
<protein>
    <recommendedName>
        <fullName evidence="3">DUF4426 domain-containing protein</fullName>
    </recommendedName>
</protein>